<dbReference type="SUPFAM" id="SSF48726">
    <property type="entry name" value="Immunoglobulin"/>
    <property type="match status" value="3"/>
</dbReference>
<dbReference type="InterPro" id="IPR003599">
    <property type="entry name" value="Ig_sub"/>
</dbReference>
<dbReference type="PANTHER" id="PTHR46013">
    <property type="entry name" value="VASCULAR CELL ADHESION MOLECULE 1"/>
    <property type="match status" value="1"/>
</dbReference>
<dbReference type="WBParaSite" id="SPAL_0001042300.2">
    <property type="protein sequence ID" value="SPAL_0001042300.2"/>
    <property type="gene ID" value="SPAL_0001042300"/>
</dbReference>
<dbReference type="Gene3D" id="2.60.40.10">
    <property type="entry name" value="Immunoglobulins"/>
    <property type="match status" value="3"/>
</dbReference>
<organism evidence="4 5">
    <name type="scientific">Strongyloides papillosus</name>
    <name type="common">Intestinal threadworm</name>
    <dbReference type="NCBI Taxonomy" id="174720"/>
    <lineage>
        <taxon>Eukaryota</taxon>
        <taxon>Metazoa</taxon>
        <taxon>Ecdysozoa</taxon>
        <taxon>Nematoda</taxon>
        <taxon>Chromadorea</taxon>
        <taxon>Rhabditida</taxon>
        <taxon>Tylenchina</taxon>
        <taxon>Panagrolaimomorpha</taxon>
        <taxon>Strongyloidoidea</taxon>
        <taxon>Strongyloididae</taxon>
        <taxon>Strongyloides</taxon>
    </lineage>
</organism>
<dbReference type="Pfam" id="PF00047">
    <property type="entry name" value="ig"/>
    <property type="match status" value="1"/>
</dbReference>
<evidence type="ECO:0000313" key="4">
    <source>
        <dbReference type="Proteomes" id="UP000046392"/>
    </source>
</evidence>
<evidence type="ECO:0000256" key="1">
    <source>
        <dbReference type="SAM" id="Phobius"/>
    </source>
</evidence>
<keyword evidence="2" id="KW-0732">Signal</keyword>
<feature type="chain" id="PRO_5005895073" evidence="2">
    <location>
        <begin position="18"/>
        <end position="828"/>
    </location>
</feature>
<proteinExistence type="predicted"/>
<feature type="transmembrane region" description="Helical" evidence="1">
    <location>
        <begin position="789"/>
        <end position="819"/>
    </location>
</feature>
<evidence type="ECO:0000256" key="2">
    <source>
        <dbReference type="SAM" id="SignalP"/>
    </source>
</evidence>
<dbReference type="InterPro" id="IPR013783">
    <property type="entry name" value="Ig-like_fold"/>
</dbReference>
<dbReference type="PANTHER" id="PTHR46013:SF4">
    <property type="entry name" value="B-CELL RECEPTOR CD22-RELATED"/>
    <property type="match status" value="1"/>
</dbReference>
<dbReference type="AlphaFoldDB" id="A0A0N5BX90"/>
<evidence type="ECO:0000259" key="3">
    <source>
        <dbReference type="PROSITE" id="PS50835"/>
    </source>
</evidence>
<accession>A0A0N5BX90</accession>
<feature type="domain" description="Ig-like" evidence="3">
    <location>
        <begin position="651"/>
        <end position="755"/>
    </location>
</feature>
<reference evidence="5" key="1">
    <citation type="submission" date="2017-02" db="UniProtKB">
        <authorList>
            <consortium name="WormBaseParasite"/>
        </authorList>
    </citation>
    <scope>IDENTIFICATION</scope>
</reference>
<dbReference type="STRING" id="174720.A0A0N5BX90"/>
<evidence type="ECO:0000313" key="5">
    <source>
        <dbReference type="WBParaSite" id="SPAL_0001042300.2"/>
    </source>
</evidence>
<dbReference type="SMART" id="SM00409">
    <property type="entry name" value="IG"/>
    <property type="match status" value="3"/>
</dbReference>
<keyword evidence="1" id="KW-0812">Transmembrane</keyword>
<protein>
    <submittedName>
        <fullName evidence="5">Ig-like domain-containing protein</fullName>
    </submittedName>
</protein>
<sequence>MFLIINLFFIITIFSLSINGNVLNDFNIFFKPSLEIRLMNISKEISLYGILFNQHINKLEHTYLIGNISKETLSTAIKQQGINITFNVQENYESKCMNKEKILTLQTYKCIPQFHGILIYVENLPINTKYIFEEISITYRRNNNSFGFINYKNHIFKVNKAINDGSGFINILGNDGILYQAYIRNPYLPYDKITVKNYIKEYNFSLLNIDYEKSSNIINFFGEVLNKIDTTISKYLIYLKEQRPLKVPVSNIKENVLVKRFSSGNRSIDFYFFKNDGVYYEIDCLFSKKKIPCNEIKNEIKIPFNRRNFPIGKQLQVDVNITTLLNGNLYNEVVKQLFIIFNDRPITTTSEVIYRNKIAIFECPDSGSEPIINKIWSFKKLKNGYAPEINNDIEEYNTKFYFKKMINHSLSYTSILYANSTDFQNFGHIQCTVVNEFGEGTIDYHVIELEKMKSHISFTVNSTEIYEGDAIMFNCTSFQNDKTSNLQIYAPSVNGPMTLLKSTSISPNQQIFIIENATPQHSGEYSCFQNTHDGYVIEEKVQIFVHQGEIVFPEGKNFNKNVNLGDNVILECPIIVQSYSFVQWSFINETTPDRTRRHIDEVDGNLFIQNNGSLKIQHMMMINVGQYIFEVHFDDHKEECNFRVYITFKDPEVRIKQKNDYVNMENKYILKQKEVIKVGEPLSITCLIEYESSLNVNVSLVKNNGISSMKLNNIIEDENNKVKRLTFYKKHASLTDNGEYLCMAKLFYFQKKVITTKTNIIVAKDEYDRNDIISKECNVKFPDIQTYKVLFFVFFISGILETLLLIGFIYIYISTTILYHRTRRPKRF</sequence>
<keyword evidence="1" id="KW-0472">Membrane</keyword>
<dbReference type="Proteomes" id="UP000046392">
    <property type="component" value="Unplaced"/>
</dbReference>
<name>A0A0N5BX90_STREA</name>
<dbReference type="InterPro" id="IPR013151">
    <property type="entry name" value="Immunoglobulin_dom"/>
</dbReference>
<dbReference type="PROSITE" id="PS50835">
    <property type="entry name" value="IG_LIKE"/>
    <property type="match status" value="1"/>
</dbReference>
<keyword evidence="1" id="KW-1133">Transmembrane helix</keyword>
<dbReference type="InterPro" id="IPR007110">
    <property type="entry name" value="Ig-like_dom"/>
</dbReference>
<dbReference type="InterPro" id="IPR036179">
    <property type="entry name" value="Ig-like_dom_sf"/>
</dbReference>
<keyword evidence="4" id="KW-1185">Reference proteome</keyword>
<feature type="signal peptide" evidence="2">
    <location>
        <begin position="1"/>
        <end position="17"/>
    </location>
</feature>